<dbReference type="AlphaFoldDB" id="A0AAE1G0W3"/>
<protein>
    <submittedName>
        <fullName evidence="1">Uncharacterized protein</fullName>
    </submittedName>
</protein>
<gene>
    <name evidence="1" type="ORF">Pcinc_011457</name>
</gene>
<evidence type="ECO:0000313" key="2">
    <source>
        <dbReference type="Proteomes" id="UP001286313"/>
    </source>
</evidence>
<proteinExistence type="predicted"/>
<sequence>MSFPRSATSSQAANQRAGVVCVKAPVSSTPIKDVPPRPKRKFVSDKSIQEMLEMTLLSVSRILVSDTDMMLSDSSVDISRASAWVKITHTSTLPQHHHNHQVRGRVLLYRRSYIHRSGLEICGSGSQLEQHYKILCL</sequence>
<name>A0AAE1G0W3_PETCI</name>
<comment type="caution">
    <text evidence="1">The sequence shown here is derived from an EMBL/GenBank/DDBJ whole genome shotgun (WGS) entry which is preliminary data.</text>
</comment>
<dbReference type="EMBL" id="JAWQEG010000902">
    <property type="protein sequence ID" value="KAK3884292.1"/>
    <property type="molecule type" value="Genomic_DNA"/>
</dbReference>
<organism evidence="1 2">
    <name type="scientific">Petrolisthes cinctipes</name>
    <name type="common">Flat porcelain crab</name>
    <dbReference type="NCBI Taxonomy" id="88211"/>
    <lineage>
        <taxon>Eukaryota</taxon>
        <taxon>Metazoa</taxon>
        <taxon>Ecdysozoa</taxon>
        <taxon>Arthropoda</taxon>
        <taxon>Crustacea</taxon>
        <taxon>Multicrustacea</taxon>
        <taxon>Malacostraca</taxon>
        <taxon>Eumalacostraca</taxon>
        <taxon>Eucarida</taxon>
        <taxon>Decapoda</taxon>
        <taxon>Pleocyemata</taxon>
        <taxon>Anomura</taxon>
        <taxon>Galatheoidea</taxon>
        <taxon>Porcellanidae</taxon>
        <taxon>Petrolisthes</taxon>
    </lineage>
</organism>
<keyword evidence="2" id="KW-1185">Reference proteome</keyword>
<dbReference type="Proteomes" id="UP001286313">
    <property type="component" value="Unassembled WGS sequence"/>
</dbReference>
<evidence type="ECO:0000313" key="1">
    <source>
        <dbReference type="EMBL" id="KAK3884292.1"/>
    </source>
</evidence>
<accession>A0AAE1G0W3</accession>
<reference evidence="1" key="1">
    <citation type="submission" date="2023-10" db="EMBL/GenBank/DDBJ databases">
        <title>Genome assemblies of two species of porcelain crab, Petrolisthes cinctipes and Petrolisthes manimaculis (Anomura: Porcellanidae).</title>
        <authorList>
            <person name="Angst P."/>
        </authorList>
    </citation>
    <scope>NUCLEOTIDE SEQUENCE</scope>
    <source>
        <strain evidence="1">PB745_01</strain>
        <tissue evidence="1">Gill</tissue>
    </source>
</reference>